<proteinExistence type="predicted"/>
<protein>
    <submittedName>
        <fullName evidence="1">Uncharacterized protein</fullName>
    </submittedName>
</protein>
<dbReference type="Proteomes" id="UP000055024">
    <property type="component" value="Unassembled WGS sequence"/>
</dbReference>
<gene>
    <name evidence="1" type="ORF">T11_10602</name>
</gene>
<evidence type="ECO:0000313" key="1">
    <source>
        <dbReference type="EMBL" id="KRY95451.1"/>
    </source>
</evidence>
<accession>A0A0V1GB28</accession>
<keyword evidence="2" id="KW-1185">Reference proteome</keyword>
<organism evidence="1 2">
    <name type="scientific">Trichinella zimbabwensis</name>
    <dbReference type="NCBI Taxonomy" id="268475"/>
    <lineage>
        <taxon>Eukaryota</taxon>
        <taxon>Metazoa</taxon>
        <taxon>Ecdysozoa</taxon>
        <taxon>Nematoda</taxon>
        <taxon>Enoplea</taxon>
        <taxon>Dorylaimia</taxon>
        <taxon>Trichinellida</taxon>
        <taxon>Trichinellidae</taxon>
        <taxon>Trichinella</taxon>
    </lineage>
</organism>
<reference evidence="1 2" key="1">
    <citation type="submission" date="2015-01" db="EMBL/GenBank/DDBJ databases">
        <title>Evolution of Trichinella species and genotypes.</title>
        <authorList>
            <person name="Korhonen P.K."/>
            <person name="Edoardo P."/>
            <person name="Giuseppe L.R."/>
            <person name="Gasser R.B."/>
        </authorList>
    </citation>
    <scope>NUCLEOTIDE SEQUENCE [LARGE SCALE GENOMIC DNA]</scope>
    <source>
        <strain evidence="1">ISS1029</strain>
    </source>
</reference>
<dbReference type="AlphaFoldDB" id="A0A0V1GB28"/>
<evidence type="ECO:0000313" key="2">
    <source>
        <dbReference type="Proteomes" id="UP000055024"/>
    </source>
</evidence>
<dbReference type="EMBL" id="JYDP01003775">
    <property type="protein sequence ID" value="KRY95451.1"/>
    <property type="molecule type" value="Genomic_DNA"/>
</dbReference>
<name>A0A0V1GB28_9BILA</name>
<sequence>MPCPAEFRVHLRKEKREFLWHCYSLRVRRVTLQHATLTVSNDESPYFHSSPLPHTVRVREACRLPR</sequence>
<dbReference type="OrthoDB" id="5924373at2759"/>
<comment type="caution">
    <text evidence="1">The sequence shown here is derived from an EMBL/GenBank/DDBJ whole genome shotgun (WGS) entry which is preliminary data.</text>
</comment>